<dbReference type="AlphaFoldDB" id="W2VZP1"/>
<protein>
    <submittedName>
        <fullName evidence="1">Uncharacterized protein</fullName>
    </submittedName>
</protein>
<dbReference type="Proteomes" id="UP000018958">
    <property type="component" value="Unassembled WGS sequence"/>
</dbReference>
<gene>
    <name evidence="1" type="ORF">F441_19288</name>
</gene>
<dbReference type="EMBL" id="ANIX01003817">
    <property type="protein sequence ID" value="ETP03810.1"/>
    <property type="molecule type" value="Genomic_DNA"/>
</dbReference>
<accession>W2VZP1</accession>
<organism evidence="1 2">
    <name type="scientific">Phytophthora nicotianae CJ01A1</name>
    <dbReference type="NCBI Taxonomy" id="1317063"/>
    <lineage>
        <taxon>Eukaryota</taxon>
        <taxon>Sar</taxon>
        <taxon>Stramenopiles</taxon>
        <taxon>Oomycota</taxon>
        <taxon>Peronosporomycetes</taxon>
        <taxon>Peronosporales</taxon>
        <taxon>Peronosporaceae</taxon>
        <taxon>Phytophthora</taxon>
    </lineage>
</organism>
<evidence type="ECO:0000313" key="1">
    <source>
        <dbReference type="EMBL" id="ETP03810.1"/>
    </source>
</evidence>
<evidence type="ECO:0000313" key="2">
    <source>
        <dbReference type="Proteomes" id="UP000018958"/>
    </source>
</evidence>
<proteinExistence type="predicted"/>
<sequence>MHEEDEEELNVQFDESQLRVVPIPEDNDPRFAQESRKLPGLRDRKMLLVELFSMQSTLQKRCGRVQALENFSV</sequence>
<comment type="caution">
    <text evidence="1">The sequence shown here is derived from an EMBL/GenBank/DDBJ whole genome shotgun (WGS) entry which is preliminary data.</text>
</comment>
<name>W2VZP1_PHYNI</name>
<reference evidence="1 2" key="1">
    <citation type="submission" date="2013-11" db="EMBL/GenBank/DDBJ databases">
        <title>The Genome Sequence of Phytophthora parasitica CJ01A1.</title>
        <authorList>
            <consortium name="The Broad Institute Genomics Platform"/>
            <person name="Russ C."/>
            <person name="Tyler B."/>
            <person name="Panabieres F."/>
            <person name="Shan W."/>
            <person name="Tripathy S."/>
            <person name="Grunwald N."/>
            <person name="Machado M."/>
            <person name="Johnson C.S."/>
            <person name="Walker B."/>
            <person name="Young S.K."/>
            <person name="Zeng Q."/>
            <person name="Gargeya S."/>
            <person name="Fitzgerald M."/>
            <person name="Haas B."/>
            <person name="Abouelleil A."/>
            <person name="Allen A.W."/>
            <person name="Alvarado L."/>
            <person name="Arachchi H.M."/>
            <person name="Berlin A.M."/>
            <person name="Chapman S.B."/>
            <person name="Gainer-Dewar J."/>
            <person name="Goldberg J."/>
            <person name="Griggs A."/>
            <person name="Gujja S."/>
            <person name="Hansen M."/>
            <person name="Howarth C."/>
            <person name="Imamovic A."/>
            <person name="Ireland A."/>
            <person name="Larimer J."/>
            <person name="McCowan C."/>
            <person name="Murphy C."/>
            <person name="Pearson M."/>
            <person name="Poon T.W."/>
            <person name="Priest M."/>
            <person name="Roberts A."/>
            <person name="Saif S."/>
            <person name="Shea T."/>
            <person name="Sisk P."/>
            <person name="Sykes S."/>
            <person name="Wortman J."/>
            <person name="Nusbaum C."/>
            <person name="Birren B."/>
        </authorList>
    </citation>
    <scope>NUCLEOTIDE SEQUENCE [LARGE SCALE GENOMIC DNA]</scope>
    <source>
        <strain evidence="1 2">CJ01A1</strain>
    </source>
</reference>